<dbReference type="Proteomes" id="UP000008810">
    <property type="component" value="Chromosome 2"/>
</dbReference>
<evidence type="ECO:0000313" key="2">
    <source>
        <dbReference type="EnsemblPlants" id="KQK08088"/>
    </source>
</evidence>
<accession>A0A0Q3G9G7</accession>
<sequence>MYCCSDFGVPSEILVAIYHPLYVIWRTVFVLRYYLVQVESEIKSDGGNGIT</sequence>
<dbReference type="AlphaFoldDB" id="A0A0Q3G9G7"/>
<proteinExistence type="predicted"/>
<keyword evidence="3" id="KW-1185">Reference proteome</keyword>
<protein>
    <submittedName>
        <fullName evidence="1 2">Uncharacterized protein</fullName>
    </submittedName>
</protein>
<dbReference type="EMBL" id="CM000881">
    <property type="protein sequence ID" value="KQK08088.1"/>
    <property type="molecule type" value="Genomic_DNA"/>
</dbReference>
<reference evidence="1" key="2">
    <citation type="submission" date="2017-06" db="EMBL/GenBank/DDBJ databases">
        <title>WGS assembly of Brachypodium distachyon.</title>
        <authorList>
            <consortium name="The International Brachypodium Initiative"/>
            <person name="Lucas S."/>
            <person name="Harmon-Smith M."/>
            <person name="Lail K."/>
            <person name="Tice H."/>
            <person name="Grimwood J."/>
            <person name="Bruce D."/>
            <person name="Barry K."/>
            <person name="Shu S."/>
            <person name="Lindquist E."/>
            <person name="Wang M."/>
            <person name="Pitluck S."/>
            <person name="Vogel J.P."/>
            <person name="Garvin D.F."/>
            <person name="Mockler T.C."/>
            <person name="Schmutz J."/>
            <person name="Rokhsar D."/>
            <person name="Bevan M.W."/>
        </authorList>
    </citation>
    <scope>NUCLEOTIDE SEQUENCE</scope>
    <source>
        <strain evidence="1">Bd21</strain>
    </source>
</reference>
<dbReference type="InParanoid" id="A0A0Q3G9G7"/>
<reference evidence="1 2" key="1">
    <citation type="journal article" date="2010" name="Nature">
        <title>Genome sequencing and analysis of the model grass Brachypodium distachyon.</title>
        <authorList>
            <consortium name="International Brachypodium Initiative"/>
        </authorList>
    </citation>
    <scope>NUCLEOTIDE SEQUENCE [LARGE SCALE GENOMIC DNA]</scope>
    <source>
        <strain evidence="1 2">Bd21</strain>
    </source>
</reference>
<evidence type="ECO:0000313" key="3">
    <source>
        <dbReference type="Proteomes" id="UP000008810"/>
    </source>
</evidence>
<name>A0A0Q3G9G7_BRADI</name>
<dbReference type="EnsemblPlants" id="KQK08088">
    <property type="protein sequence ID" value="KQK08088"/>
    <property type="gene ID" value="BRADI_2g39505v3"/>
</dbReference>
<evidence type="ECO:0000313" key="1">
    <source>
        <dbReference type="EMBL" id="KQK08088.1"/>
    </source>
</evidence>
<organism evidence="1">
    <name type="scientific">Brachypodium distachyon</name>
    <name type="common">Purple false brome</name>
    <name type="synonym">Trachynia distachya</name>
    <dbReference type="NCBI Taxonomy" id="15368"/>
    <lineage>
        <taxon>Eukaryota</taxon>
        <taxon>Viridiplantae</taxon>
        <taxon>Streptophyta</taxon>
        <taxon>Embryophyta</taxon>
        <taxon>Tracheophyta</taxon>
        <taxon>Spermatophyta</taxon>
        <taxon>Magnoliopsida</taxon>
        <taxon>Liliopsida</taxon>
        <taxon>Poales</taxon>
        <taxon>Poaceae</taxon>
        <taxon>BOP clade</taxon>
        <taxon>Pooideae</taxon>
        <taxon>Stipodae</taxon>
        <taxon>Brachypodieae</taxon>
        <taxon>Brachypodium</taxon>
    </lineage>
</organism>
<dbReference type="Gramene" id="KQK08088">
    <property type="protein sequence ID" value="KQK08088"/>
    <property type="gene ID" value="BRADI_2g39505v3"/>
</dbReference>
<reference evidence="2" key="3">
    <citation type="submission" date="2018-08" db="UniProtKB">
        <authorList>
            <consortium name="EnsemblPlants"/>
        </authorList>
    </citation>
    <scope>IDENTIFICATION</scope>
    <source>
        <strain evidence="2">cv. Bd21</strain>
    </source>
</reference>
<gene>
    <name evidence="1" type="ORF">BRADI_2g39505v3</name>
</gene>